<dbReference type="OrthoDB" id="8781284at2"/>
<dbReference type="Proteomes" id="UP000484015">
    <property type="component" value="Unassembled WGS sequence"/>
</dbReference>
<dbReference type="AlphaFoldDB" id="A0A6L6Q6H0"/>
<organism evidence="1 2">
    <name type="scientific">Pseudoduganella ginsengisoli</name>
    <dbReference type="NCBI Taxonomy" id="1462440"/>
    <lineage>
        <taxon>Bacteria</taxon>
        <taxon>Pseudomonadati</taxon>
        <taxon>Pseudomonadota</taxon>
        <taxon>Betaproteobacteria</taxon>
        <taxon>Burkholderiales</taxon>
        <taxon>Oxalobacteraceae</taxon>
        <taxon>Telluria group</taxon>
        <taxon>Pseudoduganella</taxon>
    </lineage>
</organism>
<gene>
    <name evidence="1" type="ORF">GM668_22440</name>
</gene>
<name>A0A6L6Q6H0_9BURK</name>
<protein>
    <submittedName>
        <fullName evidence="1">Uncharacterized protein</fullName>
    </submittedName>
</protein>
<keyword evidence="2" id="KW-1185">Reference proteome</keyword>
<comment type="caution">
    <text evidence="1">The sequence shown here is derived from an EMBL/GenBank/DDBJ whole genome shotgun (WGS) entry which is preliminary data.</text>
</comment>
<evidence type="ECO:0000313" key="1">
    <source>
        <dbReference type="EMBL" id="MTW04838.1"/>
    </source>
</evidence>
<accession>A0A6L6Q6H0</accession>
<sequence length="68" mass="7810">MMMSIFPTYRGPSMSVTVTTDGHRIHRLADDRPYYGRVQACVIRRDPMVAALFGAPEPMRRTRRLKTA</sequence>
<proteinExistence type="predicted"/>
<dbReference type="EMBL" id="WNLA01000018">
    <property type="protein sequence ID" value="MTW04838.1"/>
    <property type="molecule type" value="Genomic_DNA"/>
</dbReference>
<reference evidence="1 2" key="1">
    <citation type="submission" date="2019-11" db="EMBL/GenBank/DDBJ databases">
        <title>Type strains purchased from KCTC, JCM and DSMZ.</title>
        <authorList>
            <person name="Lu H."/>
        </authorList>
    </citation>
    <scope>NUCLEOTIDE SEQUENCE [LARGE SCALE GENOMIC DNA]</scope>
    <source>
        <strain evidence="1 2">KCTC 42409</strain>
    </source>
</reference>
<evidence type="ECO:0000313" key="2">
    <source>
        <dbReference type="Proteomes" id="UP000484015"/>
    </source>
</evidence>